<keyword evidence="3" id="KW-1185">Reference proteome</keyword>
<evidence type="ECO:0000313" key="2">
    <source>
        <dbReference type="EMBL" id="ASC73968.1"/>
    </source>
</evidence>
<evidence type="ECO:0000313" key="1">
    <source>
        <dbReference type="EMBL" id="ASC69863.1"/>
    </source>
</evidence>
<dbReference type="Proteomes" id="UP000191901">
    <property type="component" value="Chromosome"/>
</dbReference>
<evidence type="ECO:0000313" key="3">
    <source>
        <dbReference type="Proteomes" id="UP000191901"/>
    </source>
</evidence>
<sequence>MSPEDQAALAQHSREIAKILHRNSPPEAVDTLEGIETTVRQQMLEHVSPEVGIFLSKRAPKPNGDAPGS</sequence>
<protein>
    <submittedName>
        <fullName evidence="2">Uncharacterized protein</fullName>
    </submittedName>
</protein>
<proteinExistence type="predicted"/>
<dbReference type="EMBL" id="CP021983">
    <property type="protein sequence ID" value="ASC69863.1"/>
    <property type="molecule type" value="Genomic_DNA"/>
</dbReference>
<organism evidence="2 3">
    <name type="scientific">Halomicronema hongdechloris C2206</name>
    <dbReference type="NCBI Taxonomy" id="1641165"/>
    <lineage>
        <taxon>Bacteria</taxon>
        <taxon>Bacillati</taxon>
        <taxon>Cyanobacteriota</taxon>
        <taxon>Cyanophyceae</taxon>
        <taxon>Nodosilineales</taxon>
        <taxon>Nodosilineaceae</taxon>
        <taxon>Halomicronema</taxon>
    </lineage>
</organism>
<dbReference type="AlphaFoldDB" id="A0A1V8NMI4"/>
<name>A0A1V8NMI4_9CYAN</name>
<reference evidence="2" key="2">
    <citation type="submission" date="2019-01" db="EMBL/GenBank/DDBJ databases">
        <title>Halomicronema hongdechloris genome sequencing.</title>
        <authorList>
            <person name="Willows R."/>
            <person name="Chen M."/>
            <person name="Yaqiong L."/>
            <person name="Hernandez - Prieto M."/>
            <person name="Elbourne L."/>
        </authorList>
    </citation>
    <scope>NUCLEOTIDE SEQUENCE</scope>
    <source>
        <strain evidence="2">C2206</strain>
    </source>
</reference>
<dbReference type="EMBL" id="CP021983">
    <property type="protein sequence ID" value="ASC73968.1"/>
    <property type="molecule type" value="Genomic_DNA"/>
</dbReference>
<dbReference type="KEGG" id="hhg:XM38_007930"/>
<accession>A0A1V8NMI4</accession>
<dbReference type="KEGG" id="hhg:XM38_049420"/>
<gene>
    <name evidence="1" type="ORF">XM38_007930</name>
    <name evidence="2" type="ORF">XM38_049420</name>
</gene>
<reference evidence="2 3" key="1">
    <citation type="journal article" date="2016" name="Biochim. Biophys. Acta">
        <title>Characterization of red-shifted phycobilisomes isolated from the chlorophyll f-containing cyanobacterium Halomicronema hongdechloris.</title>
        <authorList>
            <person name="Li Y."/>
            <person name="Lin Y."/>
            <person name="Garvey C.J."/>
            <person name="Birch D."/>
            <person name="Corkery R.W."/>
            <person name="Loughlin P.C."/>
            <person name="Scheer H."/>
            <person name="Willows R.D."/>
            <person name="Chen M."/>
        </authorList>
    </citation>
    <scope>NUCLEOTIDE SEQUENCE [LARGE SCALE GENOMIC DNA]</scope>
    <source>
        <strain evidence="2 3">C2206</strain>
    </source>
</reference>